<feature type="transmembrane region" description="Helical" evidence="1">
    <location>
        <begin position="39"/>
        <end position="62"/>
    </location>
</feature>
<dbReference type="InterPro" id="IPR046492">
    <property type="entry name" value="DUF6585"/>
</dbReference>
<evidence type="ECO:0000256" key="1">
    <source>
        <dbReference type="SAM" id="Phobius"/>
    </source>
</evidence>
<protein>
    <submittedName>
        <fullName evidence="2">DUF6585 family protein</fullName>
    </submittedName>
</protein>
<reference evidence="3" key="1">
    <citation type="journal article" date="2019" name="Int. J. Syst. Evol. Microbiol.">
        <title>The Global Catalogue of Microorganisms (GCM) 10K type strain sequencing project: providing services to taxonomists for standard genome sequencing and annotation.</title>
        <authorList>
            <consortium name="The Broad Institute Genomics Platform"/>
            <consortium name="The Broad Institute Genome Sequencing Center for Infectious Disease"/>
            <person name="Wu L."/>
            <person name="Ma J."/>
        </authorList>
    </citation>
    <scope>NUCLEOTIDE SEQUENCE [LARGE SCALE GENOMIC DNA]</scope>
    <source>
        <strain evidence="3">CGMCC 1.9106</strain>
    </source>
</reference>
<organism evidence="2 3">
    <name type="scientific">Catellatospora aurea</name>
    <dbReference type="NCBI Taxonomy" id="1337874"/>
    <lineage>
        <taxon>Bacteria</taxon>
        <taxon>Bacillati</taxon>
        <taxon>Actinomycetota</taxon>
        <taxon>Actinomycetes</taxon>
        <taxon>Micromonosporales</taxon>
        <taxon>Micromonosporaceae</taxon>
        <taxon>Catellatospora</taxon>
    </lineage>
</organism>
<gene>
    <name evidence="2" type="ORF">ACFQO7_10275</name>
</gene>
<comment type="caution">
    <text evidence="2">The sequence shown here is derived from an EMBL/GenBank/DDBJ whole genome shotgun (WGS) entry which is preliminary data.</text>
</comment>
<evidence type="ECO:0000313" key="2">
    <source>
        <dbReference type="EMBL" id="MFC7242864.1"/>
    </source>
</evidence>
<evidence type="ECO:0000313" key="3">
    <source>
        <dbReference type="Proteomes" id="UP001596392"/>
    </source>
</evidence>
<dbReference type="Proteomes" id="UP001596392">
    <property type="component" value="Unassembled WGS sequence"/>
</dbReference>
<keyword evidence="1" id="KW-0812">Transmembrane</keyword>
<sequence length="276" mass="30433">MTLLVESALGLAPDVTVAASMRNLGEHRESYPAVTPKPLLLSSGMFAVLFGVLAGGATWGAIIGDPAVWIAAIILWSLATPCLLGFLWVLLRSPAVSKRARQFRVHVFEHGWVWARRSGTEAYRWDEVQALFANLAVFTAEISRRTPYGIRIAMVDGRRMEIWQVHVDMTRFGPLLTERVARAQLPKAMAYFDKGNPVTFGDLTITDDGVAFQGFLTPWSDIGGVEIDHVDQSYLSLLDPQCKPRGARVNFGLMANGYTFVLMVEAILAKLRGVGR</sequence>
<dbReference type="RefSeq" id="WP_376806144.1">
    <property type="nucleotide sequence ID" value="NZ_JBHTAC010000008.1"/>
</dbReference>
<keyword evidence="1" id="KW-1133">Transmembrane helix</keyword>
<feature type="transmembrane region" description="Helical" evidence="1">
    <location>
        <begin position="68"/>
        <end position="91"/>
    </location>
</feature>
<keyword evidence="1" id="KW-0472">Membrane</keyword>
<dbReference type="EMBL" id="JBHTAC010000008">
    <property type="protein sequence ID" value="MFC7242864.1"/>
    <property type="molecule type" value="Genomic_DNA"/>
</dbReference>
<dbReference type="Pfam" id="PF20226">
    <property type="entry name" value="DUF6585"/>
    <property type="match status" value="1"/>
</dbReference>
<proteinExistence type="predicted"/>
<keyword evidence="3" id="KW-1185">Reference proteome</keyword>
<accession>A0ABW2GSD2</accession>
<name>A0ABW2GSD2_9ACTN</name>